<proteinExistence type="predicted"/>
<protein>
    <submittedName>
        <fullName evidence="1">Uncharacterized protein</fullName>
    </submittedName>
</protein>
<dbReference type="OrthoDB" id="883200at2"/>
<dbReference type="Proteomes" id="UP000297549">
    <property type="component" value="Unassembled WGS sequence"/>
</dbReference>
<reference evidence="1 2" key="1">
    <citation type="submission" date="2019-04" db="EMBL/GenBank/DDBJ databases">
        <authorList>
            <person name="Feng G."/>
            <person name="Zhang J."/>
            <person name="Zhu H."/>
        </authorList>
    </citation>
    <scope>NUCLEOTIDE SEQUENCE [LARGE SCALE GENOMIC DNA]</scope>
    <source>
        <strain evidence="1 2">JCM 31653</strain>
    </source>
</reference>
<gene>
    <name evidence="1" type="ORF">E5K00_14620</name>
</gene>
<accession>A0A4Z0PUW4</accession>
<keyword evidence="2" id="KW-1185">Reference proteome</keyword>
<organism evidence="1 2">
    <name type="scientific">Hymenobacter aquaticus</name>
    <dbReference type="NCBI Taxonomy" id="1867101"/>
    <lineage>
        <taxon>Bacteria</taxon>
        <taxon>Pseudomonadati</taxon>
        <taxon>Bacteroidota</taxon>
        <taxon>Cytophagia</taxon>
        <taxon>Cytophagales</taxon>
        <taxon>Hymenobacteraceae</taxon>
        <taxon>Hymenobacter</taxon>
    </lineage>
</organism>
<dbReference type="AlphaFoldDB" id="A0A4Z0PUW4"/>
<evidence type="ECO:0000313" key="1">
    <source>
        <dbReference type="EMBL" id="TGE21517.1"/>
    </source>
</evidence>
<evidence type="ECO:0000313" key="2">
    <source>
        <dbReference type="Proteomes" id="UP000297549"/>
    </source>
</evidence>
<sequence>MMNLPGLRPGTMARNSIISTGTGYSPHNLLTLFCEAEQTDTPHTGGRVLGRTATGVAVAVRCRRCGHVREHTLSPLPEGLQVYQVRITGEDGPHLPDSMRPLPFLEESFEVVAASLQDAHERAEFASSLRFAGHLVRYYINGEEHLNERF</sequence>
<comment type="caution">
    <text evidence="1">The sequence shown here is derived from an EMBL/GenBank/DDBJ whole genome shotgun (WGS) entry which is preliminary data.</text>
</comment>
<name>A0A4Z0PUW4_9BACT</name>
<dbReference type="EMBL" id="SRLC01000002">
    <property type="protein sequence ID" value="TGE21517.1"/>
    <property type="molecule type" value="Genomic_DNA"/>
</dbReference>